<dbReference type="Proteomes" id="UP000034883">
    <property type="component" value="Chromosome"/>
</dbReference>
<keyword evidence="2" id="KW-0812">Transmembrane</keyword>
<keyword evidence="2" id="KW-1133">Transmembrane helix</keyword>
<name>A0A0F6YJF3_9BACT</name>
<organism evidence="3 4">
    <name type="scientific">Sandaracinus amylolyticus</name>
    <dbReference type="NCBI Taxonomy" id="927083"/>
    <lineage>
        <taxon>Bacteria</taxon>
        <taxon>Pseudomonadati</taxon>
        <taxon>Myxococcota</taxon>
        <taxon>Polyangia</taxon>
        <taxon>Polyangiales</taxon>
        <taxon>Sandaracinaceae</taxon>
        <taxon>Sandaracinus</taxon>
    </lineage>
</organism>
<dbReference type="KEGG" id="samy:DB32_003184"/>
<feature type="transmembrane region" description="Helical" evidence="2">
    <location>
        <begin position="12"/>
        <end position="30"/>
    </location>
</feature>
<protein>
    <submittedName>
        <fullName evidence="3">Uncharacterized protein</fullName>
    </submittedName>
</protein>
<dbReference type="RefSeq" id="WP_053233247.1">
    <property type="nucleotide sequence ID" value="NZ_CP011125.1"/>
</dbReference>
<keyword evidence="2" id="KW-0472">Membrane</keyword>
<feature type="compositionally biased region" description="Basic and acidic residues" evidence="1">
    <location>
        <begin position="95"/>
        <end position="114"/>
    </location>
</feature>
<dbReference type="STRING" id="927083.DB32_003184"/>
<dbReference type="AlphaFoldDB" id="A0A0F6YJF3"/>
<reference evidence="3 4" key="1">
    <citation type="submission" date="2015-03" db="EMBL/GenBank/DDBJ databases">
        <title>Genome assembly of Sandaracinus amylolyticus DSM 53668.</title>
        <authorList>
            <person name="Sharma G."/>
            <person name="Subramanian S."/>
        </authorList>
    </citation>
    <scope>NUCLEOTIDE SEQUENCE [LARGE SCALE GENOMIC DNA]</scope>
    <source>
        <strain evidence="3 4">DSM 53668</strain>
    </source>
</reference>
<gene>
    <name evidence="3" type="ORF">DB32_003184</name>
</gene>
<feature type="region of interest" description="Disordered" evidence="1">
    <location>
        <begin position="61"/>
        <end position="146"/>
    </location>
</feature>
<accession>A0A0F6YJF3</accession>
<evidence type="ECO:0000256" key="1">
    <source>
        <dbReference type="SAM" id="MobiDB-lite"/>
    </source>
</evidence>
<proteinExistence type="predicted"/>
<evidence type="ECO:0000313" key="4">
    <source>
        <dbReference type="Proteomes" id="UP000034883"/>
    </source>
</evidence>
<sequence>MAREIRPLPAWIALLVSLCVHVALMVGFWLGGGSLFAGGEGGWLGAGGETLEITIAGWDGSRAEDAEEEREPAPAEPPPETMLTAEDPAPTAPREPARDRRTITPERRTEEVAREGGSGGERATPEEPPIAARDGAEQEQTGRAAGDDRAAAVILGSVGLGGPSSGARSLLEDALRCPDPVAGVWTSHRYSPARRNWGRMTLRIQREGDELRGTITSRIWSGLPSDRRPLPCAPGRYDVTVRMPARGRVNGDRFTFGSSSYEVARMDCPWEDSIYYPDSFSGRVDATREELDATNNDGFVEINAPYTFRRISCE</sequence>
<evidence type="ECO:0000313" key="3">
    <source>
        <dbReference type="EMBL" id="AKF06035.1"/>
    </source>
</evidence>
<keyword evidence="4" id="KW-1185">Reference proteome</keyword>
<evidence type="ECO:0000256" key="2">
    <source>
        <dbReference type="SAM" id="Phobius"/>
    </source>
</evidence>
<dbReference type="EMBL" id="CP011125">
    <property type="protein sequence ID" value="AKF06035.1"/>
    <property type="molecule type" value="Genomic_DNA"/>
</dbReference>